<keyword evidence="1" id="KW-0732">Signal</keyword>
<protein>
    <submittedName>
        <fullName evidence="2">Uncharacterized protein</fullName>
    </submittedName>
</protein>
<comment type="caution">
    <text evidence="2">The sequence shown here is derived from an EMBL/GenBank/DDBJ whole genome shotgun (WGS) entry which is preliminary data.</text>
</comment>
<dbReference type="AlphaFoldDB" id="A0A4R4IPP2"/>
<organism evidence="2 3">
    <name type="scientific">Photorhabdus luminescens subsp. mexicana</name>
    <dbReference type="NCBI Taxonomy" id="2100167"/>
    <lineage>
        <taxon>Bacteria</taxon>
        <taxon>Pseudomonadati</taxon>
        <taxon>Pseudomonadota</taxon>
        <taxon>Gammaproteobacteria</taxon>
        <taxon>Enterobacterales</taxon>
        <taxon>Morganellaceae</taxon>
        <taxon>Photorhabdus</taxon>
    </lineage>
</organism>
<reference evidence="2 3" key="1">
    <citation type="journal article" date="2019" name="Int. J. Syst. Evol. Microbiol.">
        <title>Photorhabdus khanii subsp. guanajuatensis subsp. nov., isolated from Heterorhabditis atacamensis, and Photorhabdus luminescens subsp. mexicana subsp. nov., isolated from Heterorhabditis mexicana entomopathogenic nematodes.</title>
        <authorList>
            <person name="Machado R.A.R."/>
            <person name="Bruno P."/>
            <person name="Arce C.C.M."/>
            <person name="Liechti N."/>
            <person name="Kohler A."/>
            <person name="Bernal J."/>
            <person name="Bruggmann R."/>
            <person name="Turlings T.C.J."/>
        </authorList>
    </citation>
    <scope>NUCLEOTIDE SEQUENCE [LARGE SCALE GENOMIC DNA]</scope>
    <source>
        <strain evidence="2 3">MEX47-22</strain>
    </source>
</reference>
<gene>
    <name evidence="2" type="ORF">C5468_24965</name>
</gene>
<evidence type="ECO:0000313" key="2">
    <source>
        <dbReference type="EMBL" id="TDB42554.1"/>
    </source>
</evidence>
<feature type="chain" id="PRO_5020613716" evidence="1">
    <location>
        <begin position="24"/>
        <end position="142"/>
    </location>
</feature>
<accession>A0A4R4IPP2</accession>
<sequence>MKTIYLKLALYLILLIRQFPAYASGEEVKSKDDVRLLIDTHASEIAAAVACKGYMDGGAVRTNLALTKTEDALKRATNNAEVAKHLTEQIHQSIIESQFDKQFKEQFDEISADTSMRIAKCAQLVAGHAERATEIDRQLGIQ</sequence>
<dbReference type="EMBL" id="PUJX01000059">
    <property type="protein sequence ID" value="TDB42554.1"/>
    <property type="molecule type" value="Genomic_DNA"/>
</dbReference>
<feature type="signal peptide" evidence="1">
    <location>
        <begin position="1"/>
        <end position="23"/>
    </location>
</feature>
<evidence type="ECO:0000313" key="3">
    <source>
        <dbReference type="Proteomes" id="UP000295550"/>
    </source>
</evidence>
<dbReference type="Proteomes" id="UP000295550">
    <property type="component" value="Unassembled WGS sequence"/>
</dbReference>
<name>A0A4R4IPP2_PHOLU</name>
<dbReference type="RefSeq" id="WP_132348901.1">
    <property type="nucleotide sequence ID" value="NZ_CAWOLF010000059.1"/>
</dbReference>
<evidence type="ECO:0000256" key="1">
    <source>
        <dbReference type="SAM" id="SignalP"/>
    </source>
</evidence>
<proteinExistence type="predicted"/>